<evidence type="ECO:0000313" key="2">
    <source>
        <dbReference type="Proteomes" id="UP000500857"/>
    </source>
</evidence>
<dbReference type="RefSeq" id="WP_168570157.1">
    <property type="nucleotide sequence ID" value="NZ_CP051167.1"/>
</dbReference>
<name>A0A6H1U0N6_9CYAN</name>
<gene>
    <name evidence="1" type="ORF">HCG48_16635</name>
</gene>
<proteinExistence type="predicted"/>
<reference evidence="1 2" key="1">
    <citation type="submission" date="2020-04" db="EMBL/GenBank/DDBJ databases">
        <authorList>
            <person name="Basu S."/>
            <person name="Maruthanayagam V."/>
            <person name="Chakraborty S."/>
            <person name="Pramanik A."/>
            <person name="Mukherjee J."/>
            <person name="Brink B."/>
        </authorList>
    </citation>
    <scope>NUCLEOTIDE SEQUENCE [LARGE SCALE GENOMIC DNA]</scope>
    <source>
        <strain evidence="1 2">AP17</strain>
    </source>
</reference>
<protein>
    <submittedName>
        <fullName evidence="1">Calcium-binding protein</fullName>
    </submittedName>
</protein>
<keyword evidence="2" id="KW-1185">Reference proteome</keyword>
<evidence type="ECO:0000313" key="1">
    <source>
        <dbReference type="EMBL" id="QIZ72006.1"/>
    </source>
</evidence>
<dbReference type="AlphaFoldDB" id="A0A6H1U0N6"/>
<dbReference type="KEGG" id="oxy:HCG48_16635"/>
<accession>A0A6H1U0N6</accession>
<dbReference type="EMBL" id="CP051167">
    <property type="protein sequence ID" value="QIZ72006.1"/>
    <property type="molecule type" value="Genomic_DNA"/>
</dbReference>
<dbReference type="Proteomes" id="UP000500857">
    <property type="component" value="Chromosome"/>
</dbReference>
<sequence>MRILLTIAHYFNPEGGGKHGSLGKNPQPRILALSQCIAHLWSVFGRSQSSIDIAQCAALPVNQAQANDLDIVICTTGDRHLLAQLPLDRNIYRHHATHAEPMFLGFECQAVLRDSLGHYDYYCYLEDDLILRDPWFFIKLKWFTQHAGDACLLQPNRYEIAMQGQRYKAYIDGDLAPKVTARFQNVKEAPELKGKIMEESVMFKRTLNPHSGCYFLNARQMAYWAQQPYFLDRDPSFIGPLESAATLGIMRTFKIYKPARDHAGFLEIQHFGSAFLQLIGNTVRLD</sequence>
<organism evidence="1 2">
    <name type="scientific">Oxynema aestuarii AP17</name>
    <dbReference type="NCBI Taxonomy" id="2064643"/>
    <lineage>
        <taxon>Bacteria</taxon>
        <taxon>Bacillati</taxon>
        <taxon>Cyanobacteriota</taxon>
        <taxon>Cyanophyceae</taxon>
        <taxon>Oscillatoriophycideae</taxon>
        <taxon>Oscillatoriales</taxon>
        <taxon>Oscillatoriaceae</taxon>
        <taxon>Oxynema</taxon>
        <taxon>Oxynema aestuarii</taxon>
    </lineage>
</organism>